<sequence length="131" mass="14942">MRLDFRGETGEYKGEIVSDPECIVQLPELPHQEYTEDYPRYLRFAVFGRDSSEMAALITLELDIDSWECLQRSAEGYLKDYLGTEYPRVLEGFLEALRAKAWGLHDASLIVSSGDGEHLSLRRMPGGVQLR</sequence>
<organism evidence="1">
    <name type="scientific">marine sediment metagenome</name>
    <dbReference type="NCBI Taxonomy" id="412755"/>
    <lineage>
        <taxon>unclassified sequences</taxon>
        <taxon>metagenomes</taxon>
        <taxon>ecological metagenomes</taxon>
    </lineage>
</organism>
<comment type="caution">
    <text evidence="1">The sequence shown here is derived from an EMBL/GenBank/DDBJ whole genome shotgun (WGS) entry which is preliminary data.</text>
</comment>
<accession>X0RG03</accession>
<dbReference type="AlphaFoldDB" id="X0RG03"/>
<name>X0RG03_9ZZZZ</name>
<protein>
    <submittedName>
        <fullName evidence="1">Uncharacterized protein</fullName>
    </submittedName>
</protein>
<proteinExistence type="predicted"/>
<gene>
    <name evidence="1" type="ORF">S01H1_09788</name>
</gene>
<evidence type="ECO:0000313" key="1">
    <source>
        <dbReference type="EMBL" id="GAF67708.1"/>
    </source>
</evidence>
<dbReference type="EMBL" id="BARS01005003">
    <property type="protein sequence ID" value="GAF67708.1"/>
    <property type="molecule type" value="Genomic_DNA"/>
</dbReference>
<reference evidence="1" key="1">
    <citation type="journal article" date="2014" name="Front. Microbiol.">
        <title>High frequency of phylogenetically diverse reductive dehalogenase-homologous genes in deep subseafloor sedimentary metagenomes.</title>
        <authorList>
            <person name="Kawai M."/>
            <person name="Futagami T."/>
            <person name="Toyoda A."/>
            <person name="Takaki Y."/>
            <person name="Nishi S."/>
            <person name="Hori S."/>
            <person name="Arai W."/>
            <person name="Tsubouchi T."/>
            <person name="Morono Y."/>
            <person name="Uchiyama I."/>
            <person name="Ito T."/>
            <person name="Fujiyama A."/>
            <person name="Inagaki F."/>
            <person name="Takami H."/>
        </authorList>
    </citation>
    <scope>NUCLEOTIDE SEQUENCE</scope>
    <source>
        <strain evidence="1">Expedition CK06-06</strain>
    </source>
</reference>